<evidence type="ECO:0000313" key="2">
    <source>
        <dbReference type="Proteomes" id="UP001151760"/>
    </source>
</evidence>
<name>A0ABQ5AJ95_9ASTR</name>
<organism evidence="1 2">
    <name type="scientific">Tanacetum coccineum</name>
    <dbReference type="NCBI Taxonomy" id="301880"/>
    <lineage>
        <taxon>Eukaryota</taxon>
        <taxon>Viridiplantae</taxon>
        <taxon>Streptophyta</taxon>
        <taxon>Embryophyta</taxon>
        <taxon>Tracheophyta</taxon>
        <taxon>Spermatophyta</taxon>
        <taxon>Magnoliopsida</taxon>
        <taxon>eudicotyledons</taxon>
        <taxon>Gunneridae</taxon>
        <taxon>Pentapetalae</taxon>
        <taxon>asterids</taxon>
        <taxon>campanulids</taxon>
        <taxon>Asterales</taxon>
        <taxon>Asteraceae</taxon>
        <taxon>Asteroideae</taxon>
        <taxon>Anthemideae</taxon>
        <taxon>Anthemidinae</taxon>
        <taxon>Tanacetum</taxon>
    </lineage>
</organism>
<keyword evidence="2" id="KW-1185">Reference proteome</keyword>
<gene>
    <name evidence="1" type="ORF">Tco_0822756</name>
</gene>
<dbReference type="EMBL" id="BQNB010012282">
    <property type="protein sequence ID" value="GJT01587.1"/>
    <property type="molecule type" value="Genomic_DNA"/>
</dbReference>
<comment type="caution">
    <text evidence="1">The sequence shown here is derived from an EMBL/GenBank/DDBJ whole genome shotgun (WGS) entry which is preliminary data.</text>
</comment>
<evidence type="ECO:0000313" key="1">
    <source>
        <dbReference type="EMBL" id="GJT01587.1"/>
    </source>
</evidence>
<reference evidence="1" key="2">
    <citation type="submission" date="2022-01" db="EMBL/GenBank/DDBJ databases">
        <authorList>
            <person name="Yamashiro T."/>
            <person name="Shiraishi A."/>
            <person name="Satake H."/>
            <person name="Nakayama K."/>
        </authorList>
    </citation>
    <scope>NUCLEOTIDE SEQUENCE</scope>
</reference>
<keyword evidence="1" id="KW-0695">RNA-directed DNA polymerase</keyword>
<sequence>MIPRFGRQKKLSTFSKLAIMDPPGDITVQISPPERFGAPRAIICDRGTHFCNDQFAKVLLKYGSLSFSTRISTDKVGSVQIPIGCNSVHTLVYGNGTVSAIELEARKLIGLNMLTFDLKTGRDQRKVQLNELVNCVDQAYDIL</sequence>
<dbReference type="Proteomes" id="UP001151760">
    <property type="component" value="Unassembled WGS sequence"/>
</dbReference>
<dbReference type="GO" id="GO:0003964">
    <property type="term" value="F:RNA-directed DNA polymerase activity"/>
    <property type="evidence" value="ECO:0007669"/>
    <property type="project" value="UniProtKB-KW"/>
</dbReference>
<proteinExistence type="predicted"/>
<keyword evidence="1" id="KW-0548">Nucleotidyltransferase</keyword>
<keyword evidence="1" id="KW-0808">Transferase</keyword>
<reference evidence="1" key="1">
    <citation type="journal article" date="2022" name="Int. J. Mol. Sci.">
        <title>Draft Genome of Tanacetum Coccineum: Genomic Comparison of Closely Related Tanacetum-Family Plants.</title>
        <authorList>
            <person name="Yamashiro T."/>
            <person name="Shiraishi A."/>
            <person name="Nakayama K."/>
            <person name="Satake H."/>
        </authorList>
    </citation>
    <scope>NUCLEOTIDE SEQUENCE</scope>
</reference>
<accession>A0ABQ5AJ95</accession>
<protein>
    <submittedName>
        <fullName evidence="1">Reverse transcriptase domain-containing protein</fullName>
    </submittedName>
</protein>